<comment type="caution">
    <text evidence="3">The sequence shown here is derived from an EMBL/GenBank/DDBJ whole genome shotgun (WGS) entry which is preliminary data.</text>
</comment>
<dbReference type="InterPro" id="IPR036291">
    <property type="entry name" value="NAD(P)-bd_dom_sf"/>
</dbReference>
<dbReference type="PANTHER" id="PTHR43943">
    <property type="entry name" value="DEHYDROGENASE/REDUCTASE (SDR FAMILY) MEMBER 4"/>
    <property type="match status" value="1"/>
</dbReference>
<dbReference type="SUPFAM" id="SSF51735">
    <property type="entry name" value="NAD(P)-binding Rossmann-fold domains"/>
    <property type="match status" value="1"/>
</dbReference>
<dbReference type="FunFam" id="3.40.50.720:FF:000084">
    <property type="entry name" value="Short-chain dehydrogenase reductase"/>
    <property type="match status" value="1"/>
</dbReference>
<accession>A0A2S4HII3</accession>
<sequence>MELNVKNKVFLVAGASKGLGYAIAEQLALNGAAVAIASRDQAAIGSAAEALASATDAKVRGYAMDASIAESITNWVSQASKDFGRVDGLVVNAGGPPPGQFDVFSDDDWLAAFQLTLMSAVRMVRETLPHLRAAGGGAILTLTSSSVKEPIDFLLLSNVMRSGVTSLAKSLSKQLASENIRVNNLVPGLIGTDRMVNLDTAQAKAKGISFDEQRAASQALIPLGRYGDPAEFGKAGAFLLSDAASYITGATLVVDGGTMKTVW</sequence>
<dbReference type="RefSeq" id="WP_103683480.1">
    <property type="nucleotide sequence ID" value="NZ_PQGG01000012.1"/>
</dbReference>
<dbReference type="InterPro" id="IPR002347">
    <property type="entry name" value="SDR_fam"/>
</dbReference>
<dbReference type="CDD" id="cd05344">
    <property type="entry name" value="BKR_like_SDR_like"/>
    <property type="match status" value="1"/>
</dbReference>
<dbReference type="PRINTS" id="PR00081">
    <property type="entry name" value="GDHRDH"/>
</dbReference>
<evidence type="ECO:0000313" key="4">
    <source>
        <dbReference type="Proteomes" id="UP000237222"/>
    </source>
</evidence>
<protein>
    <submittedName>
        <fullName evidence="3">3-oxoacyl-ACP reductase</fullName>
    </submittedName>
</protein>
<evidence type="ECO:0000256" key="1">
    <source>
        <dbReference type="ARBA" id="ARBA00006484"/>
    </source>
</evidence>
<dbReference type="Proteomes" id="UP000237222">
    <property type="component" value="Unassembled WGS sequence"/>
</dbReference>
<evidence type="ECO:0000313" key="3">
    <source>
        <dbReference type="EMBL" id="POP53720.1"/>
    </source>
</evidence>
<dbReference type="GO" id="GO:0016491">
    <property type="term" value="F:oxidoreductase activity"/>
    <property type="evidence" value="ECO:0007669"/>
    <property type="project" value="UniProtKB-KW"/>
</dbReference>
<comment type="similarity">
    <text evidence="1">Belongs to the short-chain dehydrogenases/reductases (SDR) family.</text>
</comment>
<dbReference type="PANTHER" id="PTHR43943:SF17">
    <property type="entry name" value="3-PHENYLPROPIONATE-DIHYDRODIOL_CINNAMIC ACID-DIHYDRODIOL DEHYDROGENASE"/>
    <property type="match status" value="1"/>
</dbReference>
<dbReference type="EMBL" id="PQGG01000012">
    <property type="protein sequence ID" value="POP53720.1"/>
    <property type="molecule type" value="Genomic_DNA"/>
</dbReference>
<evidence type="ECO:0000256" key="2">
    <source>
        <dbReference type="ARBA" id="ARBA00023002"/>
    </source>
</evidence>
<dbReference type="AlphaFoldDB" id="A0A2S4HII3"/>
<reference evidence="3" key="1">
    <citation type="submission" date="2018-01" db="EMBL/GenBank/DDBJ databases">
        <authorList>
            <person name="Yu X.-D."/>
        </authorList>
    </citation>
    <scope>NUCLEOTIDE SEQUENCE</scope>
    <source>
        <strain evidence="3">ZX-21</strain>
    </source>
</reference>
<keyword evidence="2" id="KW-0560">Oxidoreductase</keyword>
<organism evidence="3 4">
    <name type="scientific">Zhongshania marina</name>
    <dbReference type="NCBI Taxonomy" id="2304603"/>
    <lineage>
        <taxon>Bacteria</taxon>
        <taxon>Pseudomonadati</taxon>
        <taxon>Pseudomonadota</taxon>
        <taxon>Gammaproteobacteria</taxon>
        <taxon>Cellvibrionales</taxon>
        <taxon>Spongiibacteraceae</taxon>
        <taxon>Zhongshania</taxon>
    </lineage>
</organism>
<gene>
    <name evidence="3" type="ORF">C0068_05465</name>
</gene>
<dbReference type="Gene3D" id="3.40.50.720">
    <property type="entry name" value="NAD(P)-binding Rossmann-like Domain"/>
    <property type="match status" value="1"/>
</dbReference>
<dbReference type="OrthoDB" id="9804774at2"/>
<proteinExistence type="inferred from homology"/>
<name>A0A2S4HII3_9GAMM</name>
<dbReference type="Pfam" id="PF13561">
    <property type="entry name" value="adh_short_C2"/>
    <property type="match status" value="1"/>
</dbReference>